<evidence type="ECO:0000259" key="3">
    <source>
        <dbReference type="PROSITE" id="PS50048"/>
    </source>
</evidence>
<dbReference type="PANTHER" id="PTHR47256:SF1">
    <property type="entry name" value="ZN(II)2CYS6 TRANSCRIPTION FACTOR (EUROFUNG)"/>
    <property type="match status" value="1"/>
</dbReference>
<dbReference type="CDD" id="cd12148">
    <property type="entry name" value="fungal_TF_MHR"/>
    <property type="match status" value="1"/>
</dbReference>
<accession>A0A395T3C4</accession>
<dbReference type="STRING" id="694270.A0A395T3C4"/>
<evidence type="ECO:0000256" key="2">
    <source>
        <dbReference type="SAM" id="MobiDB-lite"/>
    </source>
</evidence>
<dbReference type="PANTHER" id="PTHR47256">
    <property type="entry name" value="ZN(II)2CYS6 TRANSCRIPTION FACTOR (EUROFUNG)-RELATED"/>
    <property type="match status" value="1"/>
</dbReference>
<dbReference type="PROSITE" id="PS50048">
    <property type="entry name" value="ZN2_CY6_FUNGAL_2"/>
    <property type="match status" value="1"/>
</dbReference>
<gene>
    <name evidence="4" type="ORF">FLONG3_2882</name>
</gene>
<feature type="region of interest" description="Disordered" evidence="2">
    <location>
        <begin position="731"/>
        <end position="751"/>
    </location>
</feature>
<dbReference type="CDD" id="cd00067">
    <property type="entry name" value="GAL4"/>
    <property type="match status" value="1"/>
</dbReference>
<proteinExistence type="predicted"/>
<feature type="domain" description="Zn(2)-C6 fungal-type" evidence="3">
    <location>
        <begin position="41"/>
        <end position="71"/>
    </location>
</feature>
<sequence length="751" mass="84602">MAPQQPLRPLTRKPSRASIASASGVQQEKLPSSRKAGYVPACEPCRKRKKKCDRSRPVCMKCTERELECEYLDGPQTPVSSVQLERLSRLRRDPNALSELLATLPYFEALELFEMFRKMPRDTCTAVSSTSPESSSGSSSISRRSLSTKCPSPTQYSLVGSLLPPASNPMEQELMVRHPIAYPVLMPIAVNSLPLETLLVPRKPKMLGQCLLLEDVAHSEPPDTAEEEEDDNNDVADWYKSLSHLTKQHIDLLHQVDITLWTDVPIPNDIAIRVIALYLNNDFPILPLFNADLFLRDFSQNRPYFCSRLLVAALLAWACQAYTSLHPKAACWSSLFLHSAQAQWDQLGRHESVTLANVSALQLMSMASVTHGQDELAFVFLKKGLEIGQTMGLLNVDPQSQPAAAWAQGYPDWQKAASYTAWGVFNWSCVFALHYHRIDVEIPPGVMMPGDVDVALAAAEGNTVVLPEGVETFRALCKLWTIFVPMAKIYFSPDLEAFLNQTEALEYAEGTYRQLLTWADELPLRLVRQPGSSHAVYLMHMYFHAIITDLFRPFIHLPNLSTAPLRTFAADRANPQAVYHVSVRQLKRLLLSYRLEFQLEALSVLWQTGVIYVANATMRADYHNKDEMQFFVNMCVASLEELFMSFKVFGAMTKGIMRMAIRQGSIDRTQVSRVRGRLKETGKRFLVDDTSTDEAMAEWVVDLDLAVTNSAEARGNKLAKEFDRMSELDHEDDVESRLTDRKSSLANEVFQ</sequence>
<organism evidence="4 5">
    <name type="scientific">Fusarium longipes</name>
    <dbReference type="NCBI Taxonomy" id="694270"/>
    <lineage>
        <taxon>Eukaryota</taxon>
        <taxon>Fungi</taxon>
        <taxon>Dikarya</taxon>
        <taxon>Ascomycota</taxon>
        <taxon>Pezizomycotina</taxon>
        <taxon>Sordariomycetes</taxon>
        <taxon>Hypocreomycetidae</taxon>
        <taxon>Hypocreales</taxon>
        <taxon>Nectriaceae</taxon>
        <taxon>Fusarium</taxon>
    </lineage>
</organism>
<feature type="region of interest" description="Disordered" evidence="2">
    <location>
        <begin position="1"/>
        <end position="36"/>
    </location>
</feature>
<dbReference type="GO" id="GO:0008270">
    <property type="term" value="F:zinc ion binding"/>
    <property type="evidence" value="ECO:0007669"/>
    <property type="project" value="InterPro"/>
</dbReference>
<dbReference type="InterPro" id="IPR053187">
    <property type="entry name" value="Notoamide_regulator"/>
</dbReference>
<feature type="region of interest" description="Disordered" evidence="2">
    <location>
        <begin position="124"/>
        <end position="152"/>
    </location>
</feature>
<evidence type="ECO:0000313" key="5">
    <source>
        <dbReference type="Proteomes" id="UP000266234"/>
    </source>
</evidence>
<dbReference type="Pfam" id="PF00172">
    <property type="entry name" value="Zn_clus"/>
    <property type="match status" value="1"/>
</dbReference>
<dbReference type="PROSITE" id="PS00463">
    <property type="entry name" value="ZN2_CY6_FUNGAL_1"/>
    <property type="match status" value="1"/>
</dbReference>
<keyword evidence="1" id="KW-0539">Nucleus</keyword>
<protein>
    <submittedName>
        <fullName evidence="4">Nitrate assimilation regulatory nira</fullName>
    </submittedName>
</protein>
<dbReference type="AlphaFoldDB" id="A0A395T3C4"/>
<dbReference type="SMART" id="SM00066">
    <property type="entry name" value="GAL4"/>
    <property type="match status" value="1"/>
</dbReference>
<dbReference type="EMBL" id="PXOG01000056">
    <property type="protein sequence ID" value="RGP78976.1"/>
    <property type="molecule type" value="Genomic_DNA"/>
</dbReference>
<evidence type="ECO:0000256" key="1">
    <source>
        <dbReference type="ARBA" id="ARBA00023242"/>
    </source>
</evidence>
<dbReference type="GO" id="GO:0000981">
    <property type="term" value="F:DNA-binding transcription factor activity, RNA polymerase II-specific"/>
    <property type="evidence" value="ECO:0007669"/>
    <property type="project" value="InterPro"/>
</dbReference>
<dbReference type="SUPFAM" id="SSF57701">
    <property type="entry name" value="Zn2/Cys6 DNA-binding domain"/>
    <property type="match status" value="1"/>
</dbReference>
<dbReference type="Proteomes" id="UP000266234">
    <property type="component" value="Unassembled WGS sequence"/>
</dbReference>
<comment type="caution">
    <text evidence="4">The sequence shown here is derived from an EMBL/GenBank/DDBJ whole genome shotgun (WGS) entry which is preliminary data.</text>
</comment>
<name>A0A395T3C4_9HYPO</name>
<dbReference type="OrthoDB" id="10261408at2759"/>
<keyword evidence="5" id="KW-1185">Reference proteome</keyword>
<dbReference type="InterPro" id="IPR001138">
    <property type="entry name" value="Zn2Cys6_DnaBD"/>
</dbReference>
<reference evidence="4 5" key="1">
    <citation type="journal article" date="2018" name="PLoS Pathog.">
        <title>Evolution of structural diversity of trichothecenes, a family of toxins produced by plant pathogenic and entomopathogenic fungi.</title>
        <authorList>
            <person name="Proctor R.H."/>
            <person name="McCormick S.P."/>
            <person name="Kim H.S."/>
            <person name="Cardoza R.E."/>
            <person name="Stanley A.M."/>
            <person name="Lindo L."/>
            <person name="Kelly A."/>
            <person name="Brown D.W."/>
            <person name="Lee T."/>
            <person name="Vaughan M.M."/>
            <person name="Alexander N.J."/>
            <person name="Busman M."/>
            <person name="Gutierrez S."/>
        </authorList>
    </citation>
    <scope>NUCLEOTIDE SEQUENCE [LARGE SCALE GENOMIC DNA]</scope>
    <source>
        <strain evidence="4 5">NRRL 20695</strain>
    </source>
</reference>
<feature type="compositionally biased region" description="Low complexity" evidence="2">
    <location>
        <begin position="128"/>
        <end position="147"/>
    </location>
</feature>
<evidence type="ECO:0000313" key="4">
    <source>
        <dbReference type="EMBL" id="RGP78976.1"/>
    </source>
</evidence>
<dbReference type="InterPro" id="IPR036864">
    <property type="entry name" value="Zn2-C6_fun-type_DNA-bd_sf"/>
</dbReference>
<feature type="compositionally biased region" description="Polar residues" evidence="2">
    <location>
        <begin position="18"/>
        <end position="30"/>
    </location>
</feature>
<dbReference type="Gene3D" id="4.10.240.10">
    <property type="entry name" value="Zn(2)-C6 fungal-type DNA-binding domain"/>
    <property type="match status" value="1"/>
</dbReference>